<sequence>MDMKEASAMTEASGLTDEEGDIEQSFVARPINQTEPRANRSPLHSHSSDSAMRWAEQLRKVTVKSPLQSLLVAFLLGVWVARRR</sequence>
<gene>
    <name evidence="2" type="ORF">HAP48_035890</name>
</gene>
<dbReference type="EMBL" id="JAAOLE020000001">
    <property type="protein sequence ID" value="NVI48206.1"/>
    <property type="molecule type" value="Genomic_DNA"/>
</dbReference>
<feature type="compositionally biased region" description="Polar residues" evidence="1">
    <location>
        <begin position="31"/>
        <end position="48"/>
    </location>
</feature>
<feature type="region of interest" description="Disordered" evidence="1">
    <location>
        <begin position="1"/>
        <end position="48"/>
    </location>
</feature>
<dbReference type="AlphaFoldDB" id="A0A974A3A5"/>
<protein>
    <submittedName>
        <fullName evidence="2">Uncharacterized protein</fullName>
    </submittedName>
</protein>
<evidence type="ECO:0000313" key="2">
    <source>
        <dbReference type="EMBL" id="NVI48206.1"/>
    </source>
</evidence>
<evidence type="ECO:0000256" key="1">
    <source>
        <dbReference type="SAM" id="MobiDB-lite"/>
    </source>
</evidence>
<name>A0A974A3A5_9BRAD</name>
<reference evidence="2" key="1">
    <citation type="submission" date="2020-06" db="EMBL/GenBank/DDBJ databases">
        <title>Whole Genome Sequence of Bradyrhizobium sp. Strain 1S1.</title>
        <authorList>
            <person name="Bromfield E.S.P."/>
            <person name="Cloutier S."/>
        </authorList>
    </citation>
    <scope>NUCLEOTIDE SEQUENCE [LARGE SCALE GENOMIC DNA]</scope>
    <source>
        <strain evidence="2">1S1</strain>
    </source>
</reference>
<proteinExistence type="predicted"/>
<comment type="caution">
    <text evidence="2">The sequence shown here is derived from an EMBL/GenBank/DDBJ whole genome shotgun (WGS) entry which is preliminary data.</text>
</comment>
<organism evidence="2">
    <name type="scientific">Bradyrhizobium septentrionale</name>
    <dbReference type="NCBI Taxonomy" id="1404411"/>
    <lineage>
        <taxon>Bacteria</taxon>
        <taxon>Pseudomonadati</taxon>
        <taxon>Pseudomonadota</taxon>
        <taxon>Alphaproteobacteria</taxon>
        <taxon>Hyphomicrobiales</taxon>
        <taxon>Nitrobacteraceae</taxon>
        <taxon>Bradyrhizobium</taxon>
    </lineage>
</organism>
<accession>A0A974A3A5</accession>